<dbReference type="Proteomes" id="UP000335636">
    <property type="component" value="Unassembled WGS sequence"/>
</dbReference>
<organism evidence="1 2">
    <name type="scientific">Marmota monax</name>
    <name type="common">Woodchuck</name>
    <dbReference type="NCBI Taxonomy" id="9995"/>
    <lineage>
        <taxon>Eukaryota</taxon>
        <taxon>Metazoa</taxon>
        <taxon>Chordata</taxon>
        <taxon>Craniata</taxon>
        <taxon>Vertebrata</taxon>
        <taxon>Euteleostomi</taxon>
        <taxon>Mammalia</taxon>
        <taxon>Eutheria</taxon>
        <taxon>Euarchontoglires</taxon>
        <taxon>Glires</taxon>
        <taxon>Rodentia</taxon>
        <taxon>Sciuromorpha</taxon>
        <taxon>Sciuridae</taxon>
        <taxon>Xerinae</taxon>
        <taxon>Marmotini</taxon>
        <taxon>Marmota</taxon>
    </lineage>
</organism>
<evidence type="ECO:0000313" key="1">
    <source>
        <dbReference type="EMBL" id="VTJ69752.1"/>
    </source>
</evidence>
<sequence>PLPTLGRQAIMSILQQAFRDLVVFQTFTWIPEMECASNESPPPCDPYALVE</sequence>
<dbReference type="AlphaFoldDB" id="A0A5E4BM82"/>
<accession>A0A5E4BM82</accession>
<keyword evidence="2" id="KW-1185">Reference proteome</keyword>
<feature type="non-terminal residue" evidence="1">
    <location>
        <position position="1"/>
    </location>
</feature>
<gene>
    <name evidence="1" type="ORF">MONAX_5E035587</name>
</gene>
<dbReference type="EMBL" id="CABDUW010000476">
    <property type="protein sequence ID" value="VTJ69752.1"/>
    <property type="molecule type" value="Genomic_DNA"/>
</dbReference>
<proteinExistence type="predicted"/>
<name>A0A5E4BM82_MARMO</name>
<protein>
    <submittedName>
        <fullName evidence="1">Uncharacterized protein</fullName>
    </submittedName>
</protein>
<reference evidence="1" key="1">
    <citation type="submission" date="2019-04" db="EMBL/GenBank/DDBJ databases">
        <authorList>
            <person name="Alioto T."/>
            <person name="Alioto T."/>
        </authorList>
    </citation>
    <scope>NUCLEOTIDE SEQUENCE [LARGE SCALE GENOMIC DNA]</scope>
</reference>
<comment type="caution">
    <text evidence="1">The sequence shown here is derived from an EMBL/GenBank/DDBJ whole genome shotgun (WGS) entry which is preliminary data.</text>
</comment>
<evidence type="ECO:0000313" key="2">
    <source>
        <dbReference type="Proteomes" id="UP000335636"/>
    </source>
</evidence>